<organism evidence="3 4">
    <name type="scientific">Boletus edulis BED1</name>
    <dbReference type="NCBI Taxonomy" id="1328754"/>
    <lineage>
        <taxon>Eukaryota</taxon>
        <taxon>Fungi</taxon>
        <taxon>Dikarya</taxon>
        <taxon>Basidiomycota</taxon>
        <taxon>Agaricomycotina</taxon>
        <taxon>Agaricomycetes</taxon>
        <taxon>Agaricomycetidae</taxon>
        <taxon>Boletales</taxon>
        <taxon>Boletineae</taxon>
        <taxon>Boletaceae</taxon>
        <taxon>Boletoideae</taxon>
        <taxon>Boletus</taxon>
    </lineage>
</organism>
<proteinExistence type="inferred from homology"/>
<comment type="caution">
    <text evidence="3">The sequence shown here is derived from an EMBL/GenBank/DDBJ whole genome shotgun (WGS) entry which is preliminary data.</text>
</comment>
<comment type="similarity">
    <text evidence="1">Belongs to the TCP11 family.</text>
</comment>
<evidence type="ECO:0000256" key="2">
    <source>
        <dbReference type="SAM" id="MobiDB-lite"/>
    </source>
</evidence>
<dbReference type="GO" id="GO:0010737">
    <property type="term" value="P:protein kinase A signaling"/>
    <property type="evidence" value="ECO:0007669"/>
    <property type="project" value="TreeGrafter"/>
</dbReference>
<dbReference type="PANTHER" id="PTHR12832">
    <property type="entry name" value="TESTIS-SPECIFIC PROTEIN PBS13 T-COMPLEX 11"/>
    <property type="match status" value="1"/>
</dbReference>
<keyword evidence="4" id="KW-1185">Reference proteome</keyword>
<dbReference type="EMBL" id="WHUW01000008">
    <property type="protein sequence ID" value="KAF8442909.1"/>
    <property type="molecule type" value="Genomic_DNA"/>
</dbReference>
<gene>
    <name evidence="3" type="ORF">L210DRAFT_517868</name>
</gene>
<sequence length="796" mass="87972">MGDLGHPLQEINCRKRKADTDEDAQHPISQSSQSPSDPILVDRPSSPLQPSHAPRQPPTSPWLSTDTAHAVWPSEHSPTDSPPVSPLSTESVHARFHKRPRIDTKTHPRTPDRHLSSRASLPPPTPTRRSRRREPLSPSPSSPQPPVLRIEPHLPSAGSLHPALQPPFPHIDLASPHIPSLHPLINRQTLKELDLSAILRNPQLRTSASHAYYSSAHSSPSGHDLLFDAGLQFRPTSGRKKRELSDKYWRAVAQEFENGCTCISFDMQWRPSDCACVCRRVPLPSQNPVLTYSTSHRVLTLRMPSRIRSLLTEFLEVLLFVIQPLTSISDTYANPSTFQAQIERHAAQAAHLRSVFDPELIHQELQHNLFDPSGLFIVIGQTLKSHCAPMRDRAVDAMVEVAKACAPGGGGSKADAVRAVRMCLDILELMKLDIANHQLQTLRPFLIDSSGQYELKAFKSRRGLSSSLDVTRDWIKSSHRQLLASPIFAHPSFPSGSFNYSSLSHTQKTYVSVLKGLTDLVFNPPSPAPSTPQCSSSATVFQAMCPLPLYPETTYLDSARLLALAVDAADTAAMYMFLLLYRQLVFSDTGDLPCVSRDQSRVSDTELLKLKKEIRDIASSHLGQCFKFGSVEQSSIPDVDREKWSNTKQDIVLQVALRAKEAQAGSSSGPHSADGYTPHFHAPDERMLKLAERWSETHVQPNSALGTMLKNRIRDAVFSQVLAVAYPPRGSLHCHTKAAESGASAPSNLASGMEPLADEIRSLAERLSRLAHIHLGVYLPLYEQEDILSAVTTPFT</sequence>
<feature type="compositionally biased region" description="Basic and acidic residues" evidence="2">
    <location>
        <begin position="101"/>
        <end position="115"/>
    </location>
</feature>
<reference evidence="3" key="2">
    <citation type="journal article" date="2020" name="Nat. Commun.">
        <title>Large-scale genome sequencing of mycorrhizal fungi provides insights into the early evolution of symbiotic traits.</title>
        <authorList>
            <person name="Miyauchi S."/>
            <person name="Kiss E."/>
            <person name="Kuo A."/>
            <person name="Drula E."/>
            <person name="Kohler A."/>
            <person name="Sanchez-Garcia M."/>
            <person name="Morin E."/>
            <person name="Andreopoulos B."/>
            <person name="Barry K.W."/>
            <person name="Bonito G."/>
            <person name="Buee M."/>
            <person name="Carver A."/>
            <person name="Chen C."/>
            <person name="Cichocki N."/>
            <person name="Clum A."/>
            <person name="Culley D."/>
            <person name="Crous P.W."/>
            <person name="Fauchery L."/>
            <person name="Girlanda M."/>
            <person name="Hayes R.D."/>
            <person name="Keri Z."/>
            <person name="LaButti K."/>
            <person name="Lipzen A."/>
            <person name="Lombard V."/>
            <person name="Magnuson J."/>
            <person name="Maillard F."/>
            <person name="Murat C."/>
            <person name="Nolan M."/>
            <person name="Ohm R.A."/>
            <person name="Pangilinan J."/>
            <person name="Pereira M.F."/>
            <person name="Perotto S."/>
            <person name="Peter M."/>
            <person name="Pfister S."/>
            <person name="Riley R."/>
            <person name="Sitrit Y."/>
            <person name="Stielow J.B."/>
            <person name="Szollosi G."/>
            <person name="Zifcakova L."/>
            <person name="Stursova M."/>
            <person name="Spatafora J.W."/>
            <person name="Tedersoo L."/>
            <person name="Vaario L.M."/>
            <person name="Yamada A."/>
            <person name="Yan M."/>
            <person name="Wang P."/>
            <person name="Xu J."/>
            <person name="Bruns T."/>
            <person name="Baldrian P."/>
            <person name="Vilgalys R."/>
            <person name="Dunand C."/>
            <person name="Henrissat B."/>
            <person name="Grigoriev I.V."/>
            <person name="Hibbett D."/>
            <person name="Nagy L.G."/>
            <person name="Martin F.M."/>
        </authorList>
    </citation>
    <scope>NUCLEOTIDE SEQUENCE</scope>
    <source>
        <strain evidence="3">BED1</strain>
    </source>
</reference>
<evidence type="ECO:0000256" key="1">
    <source>
        <dbReference type="ARBA" id="ARBA00010954"/>
    </source>
</evidence>
<feature type="region of interest" description="Disordered" evidence="2">
    <location>
        <begin position="1"/>
        <end position="163"/>
    </location>
</feature>
<feature type="compositionally biased region" description="Pro residues" evidence="2">
    <location>
        <begin position="137"/>
        <end position="146"/>
    </location>
</feature>
<feature type="compositionally biased region" description="Low complexity" evidence="2">
    <location>
        <begin position="27"/>
        <end position="39"/>
    </location>
</feature>
<dbReference type="InterPro" id="IPR008862">
    <property type="entry name" value="Tcp11"/>
</dbReference>
<dbReference type="Proteomes" id="UP001194468">
    <property type="component" value="Unassembled WGS sequence"/>
</dbReference>
<dbReference type="AlphaFoldDB" id="A0AAD4GHJ0"/>
<evidence type="ECO:0000313" key="4">
    <source>
        <dbReference type="Proteomes" id="UP001194468"/>
    </source>
</evidence>
<reference evidence="3" key="1">
    <citation type="submission" date="2019-10" db="EMBL/GenBank/DDBJ databases">
        <authorList>
            <consortium name="DOE Joint Genome Institute"/>
            <person name="Kuo A."/>
            <person name="Miyauchi S."/>
            <person name="Kiss E."/>
            <person name="Drula E."/>
            <person name="Kohler A."/>
            <person name="Sanchez-Garcia M."/>
            <person name="Andreopoulos B."/>
            <person name="Barry K.W."/>
            <person name="Bonito G."/>
            <person name="Buee M."/>
            <person name="Carver A."/>
            <person name="Chen C."/>
            <person name="Cichocki N."/>
            <person name="Clum A."/>
            <person name="Culley D."/>
            <person name="Crous P.W."/>
            <person name="Fauchery L."/>
            <person name="Girlanda M."/>
            <person name="Hayes R."/>
            <person name="Keri Z."/>
            <person name="LaButti K."/>
            <person name="Lipzen A."/>
            <person name="Lombard V."/>
            <person name="Magnuson J."/>
            <person name="Maillard F."/>
            <person name="Morin E."/>
            <person name="Murat C."/>
            <person name="Nolan M."/>
            <person name="Ohm R."/>
            <person name="Pangilinan J."/>
            <person name="Pereira M."/>
            <person name="Perotto S."/>
            <person name="Peter M."/>
            <person name="Riley R."/>
            <person name="Sitrit Y."/>
            <person name="Stielow B."/>
            <person name="Szollosi G."/>
            <person name="Zifcakova L."/>
            <person name="Stursova M."/>
            <person name="Spatafora J.W."/>
            <person name="Tedersoo L."/>
            <person name="Vaario L.-M."/>
            <person name="Yamada A."/>
            <person name="Yan M."/>
            <person name="Wang P."/>
            <person name="Xu J."/>
            <person name="Bruns T."/>
            <person name="Baldrian P."/>
            <person name="Vilgalys R."/>
            <person name="Henrissat B."/>
            <person name="Grigoriev I.V."/>
            <person name="Hibbett D."/>
            <person name="Nagy L.G."/>
            <person name="Martin F.M."/>
        </authorList>
    </citation>
    <scope>NUCLEOTIDE SEQUENCE</scope>
    <source>
        <strain evidence="3">BED1</strain>
    </source>
</reference>
<protein>
    <submittedName>
        <fullName evidence="3">Tcp11-domain-containing protein</fullName>
    </submittedName>
</protein>
<evidence type="ECO:0000313" key="3">
    <source>
        <dbReference type="EMBL" id="KAF8442909.1"/>
    </source>
</evidence>
<accession>A0AAD4GHJ0</accession>
<name>A0AAD4GHJ0_BOLED</name>
<dbReference type="Pfam" id="PF05794">
    <property type="entry name" value="Tcp11"/>
    <property type="match status" value="1"/>
</dbReference>
<dbReference type="PANTHER" id="PTHR12832:SF11">
    <property type="entry name" value="LD23868P"/>
    <property type="match status" value="1"/>
</dbReference>